<organism evidence="1 2">
    <name type="scientific">Haloarchaeobius iranensis</name>
    <dbReference type="NCBI Taxonomy" id="996166"/>
    <lineage>
        <taxon>Archaea</taxon>
        <taxon>Methanobacteriati</taxon>
        <taxon>Methanobacteriota</taxon>
        <taxon>Stenosarchaea group</taxon>
        <taxon>Halobacteria</taxon>
        <taxon>Halobacteriales</taxon>
        <taxon>Halorubellaceae</taxon>
        <taxon>Haloarchaeobius</taxon>
    </lineage>
</organism>
<dbReference type="PROSITE" id="PS51257">
    <property type="entry name" value="PROKAR_LIPOPROTEIN"/>
    <property type="match status" value="1"/>
</dbReference>
<keyword evidence="2" id="KW-1185">Reference proteome</keyword>
<evidence type="ECO:0000313" key="2">
    <source>
        <dbReference type="Proteomes" id="UP000199370"/>
    </source>
</evidence>
<accession>A0A1G9T7V8</accession>
<evidence type="ECO:0000313" key="1">
    <source>
        <dbReference type="EMBL" id="SDM43712.1"/>
    </source>
</evidence>
<reference evidence="1 2" key="1">
    <citation type="submission" date="2016-10" db="EMBL/GenBank/DDBJ databases">
        <authorList>
            <person name="de Groot N.N."/>
        </authorList>
    </citation>
    <scope>NUCLEOTIDE SEQUENCE [LARGE SCALE GENOMIC DNA]</scope>
    <source>
        <strain evidence="2">EB21,IBRC-M 10013,KCTC 4048</strain>
    </source>
</reference>
<name>A0A1G9T7V8_9EURY</name>
<sequence length="141" mass="15310">MSMQRRAYLQFVCASTTLSLAGCLSSNRSPDPDQLGVVSSVGLTNEDADEHVVSVTVERNDEMVLDTEATLAPAGNGSESRFSYDDFETEPAEYTIEAALEDGGEERLSPDFTASDCSKNYYAFVEEDGRLSSFYSEANCG</sequence>
<protein>
    <submittedName>
        <fullName evidence="1">Uncharacterized protein</fullName>
    </submittedName>
</protein>
<dbReference type="RefSeq" id="WP_089731417.1">
    <property type="nucleotide sequence ID" value="NZ_FNIA01000002.1"/>
</dbReference>
<dbReference type="AlphaFoldDB" id="A0A1G9T7V8"/>
<proteinExistence type="predicted"/>
<gene>
    <name evidence="1" type="ORF">SAMN05192554_102185</name>
</gene>
<dbReference type="EMBL" id="FNIA01000002">
    <property type="protein sequence ID" value="SDM43712.1"/>
    <property type="molecule type" value="Genomic_DNA"/>
</dbReference>
<dbReference type="Proteomes" id="UP000199370">
    <property type="component" value="Unassembled WGS sequence"/>
</dbReference>